<feature type="transmembrane region" description="Helical" evidence="1">
    <location>
        <begin position="56"/>
        <end position="79"/>
    </location>
</feature>
<dbReference type="OrthoDB" id="5854584at2759"/>
<dbReference type="Proteomes" id="UP000242180">
    <property type="component" value="Unassembled WGS sequence"/>
</dbReference>
<keyword evidence="3" id="KW-1185">Reference proteome</keyword>
<dbReference type="PANTHER" id="PTHR31965">
    <property type="entry name" value="TRANSMEMBRANE PROTEIN 42"/>
    <property type="match status" value="1"/>
</dbReference>
<evidence type="ECO:0008006" key="4">
    <source>
        <dbReference type="Google" id="ProtNLM"/>
    </source>
</evidence>
<accession>A0A1X2HNW7</accession>
<dbReference type="Gene3D" id="1.10.3730.20">
    <property type="match status" value="1"/>
</dbReference>
<dbReference type="STRING" id="13706.A0A1X2HNW7"/>
<proteinExistence type="predicted"/>
<evidence type="ECO:0000313" key="3">
    <source>
        <dbReference type="Proteomes" id="UP000242180"/>
    </source>
</evidence>
<evidence type="ECO:0000313" key="2">
    <source>
        <dbReference type="EMBL" id="ORZ01070.1"/>
    </source>
</evidence>
<evidence type="ECO:0000256" key="1">
    <source>
        <dbReference type="SAM" id="Phobius"/>
    </source>
</evidence>
<dbReference type="PANTHER" id="PTHR31965:SF1">
    <property type="entry name" value="TRANSMEMBRANE PROTEIN 42"/>
    <property type="match status" value="1"/>
</dbReference>
<keyword evidence="1" id="KW-1133">Transmembrane helix</keyword>
<reference evidence="2 3" key="1">
    <citation type="submission" date="2016-07" db="EMBL/GenBank/DDBJ databases">
        <title>Pervasive Adenine N6-methylation of Active Genes in Fungi.</title>
        <authorList>
            <consortium name="DOE Joint Genome Institute"/>
            <person name="Mondo S.J."/>
            <person name="Dannebaum R.O."/>
            <person name="Kuo R.C."/>
            <person name="Labutti K."/>
            <person name="Haridas S."/>
            <person name="Kuo A."/>
            <person name="Salamov A."/>
            <person name="Ahrendt S.R."/>
            <person name="Lipzen A."/>
            <person name="Sullivan W."/>
            <person name="Andreopoulos W.B."/>
            <person name="Clum A."/>
            <person name="Lindquist E."/>
            <person name="Daum C."/>
            <person name="Ramamoorthy G.K."/>
            <person name="Gryganskyi A."/>
            <person name="Culley D."/>
            <person name="Magnuson J.K."/>
            <person name="James T.Y."/>
            <person name="O'Malley M.A."/>
            <person name="Stajich J.E."/>
            <person name="Spatafora J.W."/>
            <person name="Visel A."/>
            <person name="Grigoriev I.V."/>
        </authorList>
    </citation>
    <scope>NUCLEOTIDE SEQUENCE [LARGE SCALE GENOMIC DNA]</scope>
    <source>
        <strain evidence="2 3">NRRL 2496</strain>
    </source>
</reference>
<keyword evidence="1" id="KW-0812">Transmembrane</keyword>
<protein>
    <recommendedName>
        <fullName evidence="4">EamA domain-containing protein</fullName>
    </recommendedName>
</protein>
<dbReference type="AlphaFoldDB" id="A0A1X2HNW7"/>
<dbReference type="OMA" id="VNAQWLI"/>
<dbReference type="InterPro" id="IPR037185">
    <property type="entry name" value="EmrE-like"/>
</dbReference>
<keyword evidence="1" id="KW-0472">Membrane</keyword>
<name>A0A1X2HNW7_SYNRA</name>
<dbReference type="EMBL" id="MCGN01000002">
    <property type="protein sequence ID" value="ORZ01070.1"/>
    <property type="molecule type" value="Genomic_DNA"/>
</dbReference>
<comment type="caution">
    <text evidence="2">The sequence shown here is derived from an EMBL/GenBank/DDBJ whole genome shotgun (WGS) entry which is preliminary data.</text>
</comment>
<organism evidence="2 3">
    <name type="scientific">Syncephalastrum racemosum</name>
    <name type="common">Filamentous fungus</name>
    <dbReference type="NCBI Taxonomy" id="13706"/>
    <lineage>
        <taxon>Eukaryota</taxon>
        <taxon>Fungi</taxon>
        <taxon>Fungi incertae sedis</taxon>
        <taxon>Mucoromycota</taxon>
        <taxon>Mucoromycotina</taxon>
        <taxon>Mucoromycetes</taxon>
        <taxon>Mucorales</taxon>
        <taxon>Syncephalastraceae</taxon>
        <taxon>Syncephalastrum</taxon>
    </lineage>
</organism>
<dbReference type="SUPFAM" id="SSF103481">
    <property type="entry name" value="Multidrug resistance efflux transporter EmrE"/>
    <property type="match status" value="1"/>
</dbReference>
<gene>
    <name evidence="2" type="ORF">BCR43DRAFT_486321</name>
</gene>
<feature type="transmembrane region" description="Helical" evidence="1">
    <location>
        <begin position="119"/>
        <end position="136"/>
    </location>
</feature>
<dbReference type="InParanoid" id="A0A1X2HNW7"/>
<sequence>MAGAAFIPLAVLSGIFASLSSVFAKLFTDTRTTLLHDRIVNYATALNLTIPFDPEISLLGLRGLCFGLIFACNSLMWTLFTKALNAAPSSVQTTTVNGAVNLTVSALLGYLIFEEPLALGWWIGASFILSGTLLLSRAQKQKTD</sequence>
<dbReference type="InterPro" id="IPR039632">
    <property type="entry name" value="TMEM42"/>
</dbReference>